<dbReference type="CDD" id="cd17477">
    <property type="entry name" value="MFS_YcaD_like"/>
    <property type="match status" value="1"/>
</dbReference>
<dbReference type="Pfam" id="PF07690">
    <property type="entry name" value="MFS_1"/>
    <property type="match status" value="1"/>
</dbReference>
<feature type="transmembrane region" description="Helical" evidence="4">
    <location>
        <begin position="206"/>
        <end position="226"/>
    </location>
</feature>
<protein>
    <submittedName>
        <fullName evidence="6">Putative MFS family arabinose efflux permease</fullName>
    </submittedName>
</protein>
<feature type="domain" description="Major facilitator superfamily (MFS) profile" evidence="5">
    <location>
        <begin position="208"/>
        <end position="393"/>
    </location>
</feature>
<feature type="transmembrane region" description="Helical" evidence="4">
    <location>
        <begin position="278"/>
        <end position="296"/>
    </location>
</feature>
<feature type="transmembrane region" description="Helical" evidence="4">
    <location>
        <begin position="172"/>
        <end position="191"/>
    </location>
</feature>
<feature type="transmembrane region" description="Helical" evidence="4">
    <location>
        <begin position="86"/>
        <end position="109"/>
    </location>
</feature>
<evidence type="ECO:0000256" key="4">
    <source>
        <dbReference type="SAM" id="Phobius"/>
    </source>
</evidence>
<evidence type="ECO:0000256" key="1">
    <source>
        <dbReference type="ARBA" id="ARBA00022692"/>
    </source>
</evidence>
<reference evidence="6 7" key="1">
    <citation type="submission" date="2018-04" db="EMBL/GenBank/DDBJ databases">
        <title>Genomic Encyclopedia of Archaeal and Bacterial Type Strains, Phase II (KMG-II): from individual species to whole genera.</title>
        <authorList>
            <person name="Goeker M."/>
        </authorList>
    </citation>
    <scope>NUCLEOTIDE SEQUENCE [LARGE SCALE GENOMIC DNA]</scope>
    <source>
        <strain evidence="6 7">DSM 23382</strain>
    </source>
</reference>
<dbReference type="RefSeq" id="WP_107989328.1">
    <property type="nucleotide sequence ID" value="NZ_QAYG01000002.1"/>
</dbReference>
<dbReference type="GO" id="GO:0022857">
    <property type="term" value="F:transmembrane transporter activity"/>
    <property type="evidence" value="ECO:0007669"/>
    <property type="project" value="InterPro"/>
</dbReference>
<keyword evidence="7" id="KW-1185">Reference proteome</keyword>
<dbReference type="SUPFAM" id="SSF103473">
    <property type="entry name" value="MFS general substrate transporter"/>
    <property type="match status" value="1"/>
</dbReference>
<evidence type="ECO:0000259" key="5">
    <source>
        <dbReference type="PROSITE" id="PS50850"/>
    </source>
</evidence>
<dbReference type="InterPro" id="IPR036259">
    <property type="entry name" value="MFS_trans_sf"/>
</dbReference>
<dbReference type="InterPro" id="IPR011701">
    <property type="entry name" value="MFS"/>
</dbReference>
<keyword evidence="1 4" id="KW-0812">Transmembrane</keyword>
<dbReference type="PROSITE" id="PS50850">
    <property type="entry name" value="MFS"/>
    <property type="match status" value="1"/>
</dbReference>
<dbReference type="PANTHER" id="PTHR23521:SF3">
    <property type="entry name" value="MFS TRANSPORTER"/>
    <property type="match status" value="1"/>
</dbReference>
<dbReference type="GO" id="GO:0005886">
    <property type="term" value="C:plasma membrane"/>
    <property type="evidence" value="ECO:0007669"/>
    <property type="project" value="TreeGrafter"/>
</dbReference>
<feature type="transmembrane region" description="Helical" evidence="4">
    <location>
        <begin position="21"/>
        <end position="42"/>
    </location>
</feature>
<evidence type="ECO:0000256" key="2">
    <source>
        <dbReference type="ARBA" id="ARBA00022989"/>
    </source>
</evidence>
<feature type="transmembrane region" description="Helical" evidence="4">
    <location>
        <begin position="302"/>
        <end position="322"/>
    </location>
</feature>
<evidence type="ECO:0000313" key="7">
    <source>
        <dbReference type="Proteomes" id="UP000244081"/>
    </source>
</evidence>
<dbReference type="OrthoDB" id="9797524at2"/>
<dbReference type="Gene3D" id="1.20.1250.20">
    <property type="entry name" value="MFS general substrate transporter like domains"/>
    <property type="match status" value="2"/>
</dbReference>
<name>A0A2T5VCH4_9HYPH</name>
<gene>
    <name evidence="6" type="ORF">C8N35_102179</name>
</gene>
<dbReference type="PANTHER" id="PTHR23521">
    <property type="entry name" value="TRANSPORTER MFS SUPERFAMILY"/>
    <property type="match status" value="1"/>
</dbReference>
<keyword evidence="2 4" id="KW-1133">Transmembrane helix</keyword>
<proteinExistence type="predicted"/>
<dbReference type="EMBL" id="QAYG01000002">
    <property type="protein sequence ID" value="PTW61469.1"/>
    <property type="molecule type" value="Genomic_DNA"/>
</dbReference>
<accession>A0A2T5VCH4</accession>
<feature type="transmembrane region" description="Helical" evidence="4">
    <location>
        <begin position="246"/>
        <end position="266"/>
    </location>
</feature>
<feature type="transmembrane region" description="Helical" evidence="4">
    <location>
        <begin position="334"/>
        <end position="355"/>
    </location>
</feature>
<sequence length="393" mass="41223">MPEALPPHLPLLSTSARWRGLAAAISTITAVGIALGLGLPLLSLLLEQRGISPAWTGINTAFAGIASVAVTPFVTPLAKRVGTARLAFWMVIVSALCFYLFYVIEAFWAWFPLRIVFHGAVTATFVLSEFWINALAPAGRRGLVMGIYATILSLGFVAGPVMFAAIGSLGALPFAIGTAILFLAALPVLLARDTSPPLDGGHDRPFIRFFLIAPMATLAGFVFGSVESGAMSLLPIYGVHIGLEPGNAALLVSAFVGGNVLMQVPLGLLADRFERRQLLALCALVGLFGALAIPFMGNSLPALSILLVAWGGIIAGLYTIGLTHLGARFTGANLASANAAFAMMYSLGMLAGPLAMGAALDTGYPPAMPWTIAGFFVLYLVVAYRRMYKPEGV</sequence>
<feature type="transmembrane region" description="Helical" evidence="4">
    <location>
        <begin position="143"/>
        <end position="166"/>
    </location>
</feature>
<dbReference type="Proteomes" id="UP000244081">
    <property type="component" value="Unassembled WGS sequence"/>
</dbReference>
<comment type="caution">
    <text evidence="6">The sequence shown here is derived from an EMBL/GenBank/DDBJ whole genome shotgun (WGS) entry which is preliminary data.</text>
</comment>
<dbReference type="AlphaFoldDB" id="A0A2T5VCH4"/>
<feature type="transmembrane region" description="Helical" evidence="4">
    <location>
        <begin position="54"/>
        <end position="74"/>
    </location>
</feature>
<organism evidence="6 7">
    <name type="scientific">Breoghania corrubedonensis</name>
    <dbReference type="NCBI Taxonomy" id="665038"/>
    <lineage>
        <taxon>Bacteria</taxon>
        <taxon>Pseudomonadati</taxon>
        <taxon>Pseudomonadota</taxon>
        <taxon>Alphaproteobacteria</taxon>
        <taxon>Hyphomicrobiales</taxon>
        <taxon>Stappiaceae</taxon>
        <taxon>Breoghania</taxon>
    </lineage>
</organism>
<evidence type="ECO:0000313" key="6">
    <source>
        <dbReference type="EMBL" id="PTW61469.1"/>
    </source>
</evidence>
<feature type="transmembrane region" description="Helical" evidence="4">
    <location>
        <begin position="367"/>
        <end position="384"/>
    </location>
</feature>
<feature type="transmembrane region" description="Helical" evidence="4">
    <location>
        <begin position="115"/>
        <end position="136"/>
    </location>
</feature>
<evidence type="ECO:0000256" key="3">
    <source>
        <dbReference type="ARBA" id="ARBA00023136"/>
    </source>
</evidence>
<dbReference type="InterPro" id="IPR020846">
    <property type="entry name" value="MFS_dom"/>
</dbReference>
<keyword evidence="3 4" id="KW-0472">Membrane</keyword>
<dbReference type="InterPro" id="IPR047200">
    <property type="entry name" value="MFS_YcaD-like"/>
</dbReference>